<organism evidence="1 2">
    <name type="scientific">Desulfofarcimen acetoxidans (strain ATCC 49208 / DSM 771 / KCTC 5769 / VKM B-1644 / 5575)</name>
    <name type="common">Desulfotomaculum acetoxidans</name>
    <dbReference type="NCBI Taxonomy" id="485916"/>
    <lineage>
        <taxon>Bacteria</taxon>
        <taxon>Bacillati</taxon>
        <taxon>Bacillota</taxon>
        <taxon>Clostridia</taxon>
        <taxon>Eubacteriales</taxon>
        <taxon>Peptococcaceae</taxon>
        <taxon>Desulfofarcimen</taxon>
    </lineage>
</organism>
<name>C8W4G0_DESAS</name>
<accession>C8W4G0</accession>
<dbReference type="AlphaFoldDB" id="C8W4G0"/>
<evidence type="ECO:0000313" key="2">
    <source>
        <dbReference type="Proteomes" id="UP000002217"/>
    </source>
</evidence>
<dbReference type="STRING" id="485916.Dtox_1142"/>
<dbReference type="RefSeq" id="WP_015756743.1">
    <property type="nucleotide sequence ID" value="NC_013216.1"/>
</dbReference>
<dbReference type="HOGENOM" id="CLU_2751164_0_0_9"/>
<dbReference type="EMBL" id="CP001720">
    <property type="protein sequence ID" value="ACV62028.1"/>
    <property type="molecule type" value="Genomic_DNA"/>
</dbReference>
<keyword evidence="2" id="KW-1185">Reference proteome</keyword>
<sequence>MNTNDLKQILRKRKNSGTTVNIRTLFIQEDVRYEDMVIDSVSDELVRVHFSSGGRSIFIRLDHIVAIEDV</sequence>
<protein>
    <submittedName>
        <fullName evidence="1">Uncharacterized protein</fullName>
    </submittedName>
</protein>
<evidence type="ECO:0000313" key="1">
    <source>
        <dbReference type="EMBL" id="ACV62028.1"/>
    </source>
</evidence>
<gene>
    <name evidence="1" type="ordered locus">Dtox_1142</name>
</gene>
<proteinExistence type="predicted"/>
<dbReference type="Proteomes" id="UP000002217">
    <property type="component" value="Chromosome"/>
</dbReference>
<reference evidence="1 2" key="1">
    <citation type="journal article" date="2009" name="Stand. Genomic Sci.">
        <title>Complete genome sequence of Desulfotomaculum acetoxidans type strain (5575).</title>
        <authorList>
            <person name="Spring S."/>
            <person name="Lapidus A."/>
            <person name="Schroder M."/>
            <person name="Gleim D."/>
            <person name="Sims D."/>
            <person name="Meincke L."/>
            <person name="Glavina Del Rio T."/>
            <person name="Tice H."/>
            <person name="Copeland A."/>
            <person name="Cheng J.F."/>
            <person name="Lucas S."/>
            <person name="Chen F."/>
            <person name="Nolan M."/>
            <person name="Bruce D."/>
            <person name="Goodwin L."/>
            <person name="Pitluck S."/>
            <person name="Ivanova N."/>
            <person name="Mavromatis K."/>
            <person name="Mikhailova N."/>
            <person name="Pati A."/>
            <person name="Chen A."/>
            <person name="Palaniappan K."/>
            <person name="Land M."/>
            <person name="Hauser L."/>
            <person name="Chang Y.J."/>
            <person name="Jeffries C.D."/>
            <person name="Chain P."/>
            <person name="Saunders E."/>
            <person name="Brettin T."/>
            <person name="Detter J.C."/>
            <person name="Goker M."/>
            <person name="Bristow J."/>
            <person name="Eisen J.A."/>
            <person name="Markowitz V."/>
            <person name="Hugenholtz P."/>
            <person name="Kyrpides N.C."/>
            <person name="Klenk H.P."/>
            <person name="Han C."/>
        </authorList>
    </citation>
    <scope>NUCLEOTIDE SEQUENCE [LARGE SCALE GENOMIC DNA]</scope>
    <source>
        <strain evidence="2">ATCC 49208 / DSM 771 / VKM B-1644</strain>
    </source>
</reference>
<dbReference type="KEGG" id="dae:Dtox_1142"/>